<dbReference type="SMART" id="SM00822">
    <property type="entry name" value="PKS_KR"/>
    <property type="match status" value="1"/>
</dbReference>
<keyword evidence="5" id="KW-1185">Reference proteome</keyword>
<dbReference type="Pfam" id="PF00106">
    <property type="entry name" value="adh_short"/>
    <property type="match status" value="1"/>
</dbReference>
<dbReference type="Proteomes" id="UP001611383">
    <property type="component" value="Chromosome"/>
</dbReference>
<evidence type="ECO:0000313" key="5">
    <source>
        <dbReference type="Proteomes" id="UP001611383"/>
    </source>
</evidence>
<organism evidence="4 5">
    <name type="scientific">Archangium minus</name>
    <dbReference type="NCBI Taxonomy" id="83450"/>
    <lineage>
        <taxon>Bacteria</taxon>
        <taxon>Pseudomonadati</taxon>
        <taxon>Myxococcota</taxon>
        <taxon>Myxococcia</taxon>
        <taxon>Myxococcales</taxon>
        <taxon>Cystobacterineae</taxon>
        <taxon>Archangiaceae</taxon>
        <taxon>Archangium</taxon>
    </lineage>
</organism>
<keyword evidence="2" id="KW-0560">Oxidoreductase</keyword>
<dbReference type="InterPro" id="IPR036291">
    <property type="entry name" value="NAD(P)-bd_dom_sf"/>
</dbReference>
<protein>
    <submittedName>
        <fullName evidence="4">SDR family NAD(P)-dependent oxidoreductase</fullName>
    </submittedName>
</protein>
<dbReference type="EMBL" id="CP043494">
    <property type="protein sequence ID" value="WNG50347.1"/>
    <property type="molecule type" value="Genomic_DNA"/>
</dbReference>
<gene>
    <name evidence="4" type="ORF">F0U60_44110</name>
</gene>
<dbReference type="PANTHER" id="PTHR44196">
    <property type="entry name" value="DEHYDROGENASE/REDUCTASE SDR FAMILY MEMBER 7B"/>
    <property type="match status" value="1"/>
</dbReference>
<sequence length="270" mass="30381">MKALDFRDRWVVVTGASSGLGEQLARRLASHHRARLILVARRRERLAALQEELRAAHGTEVVLLPMDLAAPDAAERIFTEATRERQVYAVISNAAAYWFGEFTAMPEPQVEQLLQVNVRTPLLLLRRFLPYLDQRGEGGILVITSTGAMMPTPRQALYGGTKALLQGFVESLHHERTREREHVPVCLCSPGGMLTEMLVSSPVLEQLRRRSLITHLMMRPEVVARRALHAFRRRRFLTVPGLRNQLMVLLAKVLPARSVGEGAARIYGSR</sequence>
<evidence type="ECO:0000259" key="3">
    <source>
        <dbReference type="SMART" id="SM00822"/>
    </source>
</evidence>
<dbReference type="RefSeq" id="WP_395809308.1">
    <property type="nucleotide sequence ID" value="NZ_CP043494.1"/>
</dbReference>
<dbReference type="SUPFAM" id="SSF51735">
    <property type="entry name" value="NAD(P)-binding Rossmann-fold domains"/>
    <property type="match status" value="1"/>
</dbReference>
<feature type="domain" description="Ketoreductase" evidence="3">
    <location>
        <begin position="9"/>
        <end position="196"/>
    </location>
</feature>
<name>A0ABY9X4M2_9BACT</name>
<proteinExistence type="inferred from homology"/>
<accession>A0ABY9X4M2</accession>
<dbReference type="PANTHER" id="PTHR44196:SF2">
    <property type="entry name" value="SHORT-CHAIN DEHYDROGENASE-RELATED"/>
    <property type="match status" value="1"/>
</dbReference>
<dbReference type="CDD" id="cd05233">
    <property type="entry name" value="SDR_c"/>
    <property type="match status" value="1"/>
</dbReference>
<evidence type="ECO:0000256" key="1">
    <source>
        <dbReference type="ARBA" id="ARBA00006484"/>
    </source>
</evidence>
<evidence type="ECO:0000256" key="2">
    <source>
        <dbReference type="ARBA" id="ARBA00023002"/>
    </source>
</evidence>
<dbReference type="Gene3D" id="3.40.50.720">
    <property type="entry name" value="NAD(P)-binding Rossmann-like Domain"/>
    <property type="match status" value="1"/>
</dbReference>
<comment type="similarity">
    <text evidence="1">Belongs to the short-chain dehydrogenases/reductases (SDR) family.</text>
</comment>
<dbReference type="InterPro" id="IPR002347">
    <property type="entry name" value="SDR_fam"/>
</dbReference>
<dbReference type="InterPro" id="IPR057326">
    <property type="entry name" value="KR_dom"/>
</dbReference>
<reference evidence="4 5" key="1">
    <citation type="submission" date="2019-08" db="EMBL/GenBank/DDBJ databases">
        <title>Archangium and Cystobacter genomes.</title>
        <authorList>
            <person name="Chen I.-C.K."/>
            <person name="Wielgoss S."/>
        </authorList>
    </citation>
    <scope>NUCLEOTIDE SEQUENCE [LARGE SCALE GENOMIC DNA]</scope>
    <source>
        <strain evidence="4 5">Cbm 6</strain>
    </source>
</reference>
<evidence type="ECO:0000313" key="4">
    <source>
        <dbReference type="EMBL" id="WNG50347.1"/>
    </source>
</evidence>
<dbReference type="PRINTS" id="PR00081">
    <property type="entry name" value="GDHRDH"/>
</dbReference>